<accession>A0ABM0PZ96</accession>
<evidence type="ECO:0000313" key="6">
    <source>
        <dbReference type="RefSeq" id="XP_008561437.1"/>
    </source>
</evidence>
<comment type="subcellular location">
    <subcellularLocation>
        <location evidence="1">Cytoplasmic vesicle</location>
        <location evidence="1">Secretory vesicle</location>
    </subcellularLocation>
</comment>
<evidence type="ECO:0000256" key="1">
    <source>
        <dbReference type="ARBA" id="ARBA00004398"/>
    </source>
</evidence>
<feature type="region of interest" description="Disordered" evidence="3">
    <location>
        <begin position="1"/>
        <end position="23"/>
    </location>
</feature>
<sequence length="226" mass="24555">GGARPPSRVQRPQPARGARGPPGLSLILSSLLLSSRPGHRDAIGPHVRSPAWSSSLDTTAEDFPLRRGFARGRTGATGVTAVDASVASLPEDSALTWKSVPKGGGHGFWNQSPTDAEEQLHEGLFWKDDITQNVRLQKTEHRPRFQSPQACPSDGQAAFPTKTTRQEEKLQLLFPKSPDTKVNREQCFHSAVVSEILDQEVTAHIKAPLQWNGDGNNANPPGYCED</sequence>
<keyword evidence="5" id="KW-1185">Reference proteome</keyword>
<evidence type="ECO:0000259" key="4">
    <source>
        <dbReference type="Pfam" id="PF14948"/>
    </source>
</evidence>
<dbReference type="Pfam" id="PF14948">
    <property type="entry name" value="RESP18"/>
    <property type="match status" value="1"/>
</dbReference>
<dbReference type="PANTHER" id="PTHR17314">
    <property type="entry name" value="REGULATED ENDOCRINE SPECIFIC PROTEIN 18"/>
    <property type="match status" value="1"/>
</dbReference>
<feature type="compositionally biased region" description="Low complexity" evidence="3">
    <location>
        <begin position="10"/>
        <end position="23"/>
    </location>
</feature>
<evidence type="ECO:0000256" key="3">
    <source>
        <dbReference type="SAM" id="MobiDB-lite"/>
    </source>
</evidence>
<organism evidence="5 6">
    <name type="scientific">Galeopterus variegatus</name>
    <name type="common">Malayan flying lemur</name>
    <name type="synonym">Cynocephalus variegatus</name>
    <dbReference type="NCBI Taxonomy" id="482537"/>
    <lineage>
        <taxon>Eukaryota</taxon>
        <taxon>Metazoa</taxon>
        <taxon>Chordata</taxon>
        <taxon>Craniata</taxon>
        <taxon>Vertebrata</taxon>
        <taxon>Euteleostomi</taxon>
        <taxon>Mammalia</taxon>
        <taxon>Eutheria</taxon>
        <taxon>Euarchontoglires</taxon>
        <taxon>Dermoptera</taxon>
        <taxon>Cynocephalidae</taxon>
        <taxon>Galeopterus</taxon>
    </lineage>
</organism>
<feature type="region of interest" description="Disordered" evidence="3">
    <location>
        <begin position="142"/>
        <end position="164"/>
    </location>
</feature>
<evidence type="ECO:0000313" key="5">
    <source>
        <dbReference type="Proteomes" id="UP000694923"/>
    </source>
</evidence>
<keyword evidence="2" id="KW-0968">Cytoplasmic vesicle</keyword>
<feature type="domain" description="RESP18" evidence="4">
    <location>
        <begin position="121"/>
        <end position="187"/>
    </location>
</feature>
<reference evidence="6" key="1">
    <citation type="submission" date="2025-08" db="UniProtKB">
        <authorList>
            <consortium name="RefSeq"/>
        </authorList>
    </citation>
    <scope>IDENTIFICATION</scope>
</reference>
<dbReference type="Proteomes" id="UP000694923">
    <property type="component" value="Unplaced"/>
</dbReference>
<feature type="non-terminal residue" evidence="6">
    <location>
        <position position="1"/>
    </location>
</feature>
<name>A0ABM0PZ96_GALVR</name>
<dbReference type="InterPro" id="IPR024833">
    <property type="entry name" value="RESP18"/>
</dbReference>
<evidence type="ECO:0000256" key="2">
    <source>
        <dbReference type="ARBA" id="ARBA00023329"/>
    </source>
</evidence>
<dbReference type="SMART" id="SM01305">
    <property type="entry name" value="RESP18"/>
    <property type="match status" value="1"/>
</dbReference>
<protein>
    <submittedName>
        <fullName evidence="6">Uncharacterized protein LOC103581357</fullName>
    </submittedName>
</protein>
<dbReference type="PANTHER" id="PTHR17314:SF0">
    <property type="entry name" value="REGULATED ENDOCRINE-SPECIFIC PROTEIN 18"/>
    <property type="match status" value="1"/>
</dbReference>
<dbReference type="InterPro" id="IPR029403">
    <property type="entry name" value="RESP18_dom"/>
</dbReference>
<proteinExistence type="predicted"/>
<dbReference type="RefSeq" id="XP_008561437.1">
    <property type="nucleotide sequence ID" value="XM_008563215.1"/>
</dbReference>
<gene>
    <name evidence="6" type="primary">LOC103581357</name>
</gene>
<dbReference type="GeneID" id="103581357"/>